<reference evidence="3 4" key="1">
    <citation type="journal article" date="2024" name="Commun. Biol.">
        <title>Comparative genomic analysis of thermophilic fungi reveals convergent evolutionary adaptations and gene losses.</title>
        <authorList>
            <person name="Steindorff A.S."/>
            <person name="Aguilar-Pontes M.V."/>
            <person name="Robinson A.J."/>
            <person name="Andreopoulos B."/>
            <person name="LaButti K."/>
            <person name="Kuo A."/>
            <person name="Mondo S."/>
            <person name="Riley R."/>
            <person name="Otillar R."/>
            <person name="Haridas S."/>
            <person name="Lipzen A."/>
            <person name="Grimwood J."/>
            <person name="Schmutz J."/>
            <person name="Clum A."/>
            <person name="Reid I.D."/>
            <person name="Moisan M.C."/>
            <person name="Butler G."/>
            <person name="Nguyen T.T.M."/>
            <person name="Dewar K."/>
            <person name="Conant G."/>
            <person name="Drula E."/>
            <person name="Henrissat B."/>
            <person name="Hansel C."/>
            <person name="Singer S."/>
            <person name="Hutchinson M.I."/>
            <person name="de Vries R.P."/>
            <person name="Natvig D.O."/>
            <person name="Powell A.J."/>
            <person name="Tsang A."/>
            <person name="Grigoriev I.V."/>
        </authorList>
    </citation>
    <scope>NUCLEOTIDE SEQUENCE [LARGE SCALE GENOMIC DNA]</scope>
    <source>
        <strain evidence="3 4">ATCC 22073</strain>
    </source>
</reference>
<dbReference type="InterPro" id="IPR012816">
    <property type="entry name" value="NADAR"/>
</dbReference>
<feature type="region of interest" description="Disordered" evidence="1">
    <location>
        <begin position="1"/>
        <end position="32"/>
    </location>
</feature>
<dbReference type="Proteomes" id="UP001600064">
    <property type="component" value="Unassembled WGS sequence"/>
</dbReference>
<feature type="domain" description="NADAR" evidence="2">
    <location>
        <begin position="36"/>
        <end position="207"/>
    </location>
</feature>
<dbReference type="CDD" id="cd15457">
    <property type="entry name" value="NADAR"/>
    <property type="match status" value="1"/>
</dbReference>
<accession>A0ABR4DL48</accession>
<name>A0ABR4DL48_9PEZI</name>
<evidence type="ECO:0000313" key="4">
    <source>
        <dbReference type="Proteomes" id="UP001600064"/>
    </source>
</evidence>
<gene>
    <name evidence="3" type="ORF">VTJ83DRAFT_241</name>
</gene>
<dbReference type="Gene3D" id="1.10.357.40">
    <property type="entry name" value="YbiA-like"/>
    <property type="match status" value="1"/>
</dbReference>
<dbReference type="InterPro" id="IPR037238">
    <property type="entry name" value="YbiA-like_sf"/>
</dbReference>
<dbReference type="GeneID" id="98123321"/>
<protein>
    <recommendedName>
        <fullName evidence="2">NADAR domain-containing protein</fullName>
    </recommendedName>
</protein>
<proteinExistence type="predicted"/>
<dbReference type="RefSeq" id="XP_070869594.1">
    <property type="nucleotide sequence ID" value="XM_071008677.1"/>
</dbReference>
<organism evidence="3 4">
    <name type="scientific">Remersonia thermophila</name>
    <dbReference type="NCBI Taxonomy" id="72144"/>
    <lineage>
        <taxon>Eukaryota</taxon>
        <taxon>Fungi</taxon>
        <taxon>Dikarya</taxon>
        <taxon>Ascomycota</taxon>
        <taxon>Pezizomycotina</taxon>
        <taxon>Sordariomycetes</taxon>
        <taxon>Sordariomycetidae</taxon>
        <taxon>Sordariales</taxon>
        <taxon>Sordariales incertae sedis</taxon>
        <taxon>Remersonia</taxon>
    </lineage>
</organism>
<dbReference type="Pfam" id="PF08719">
    <property type="entry name" value="NADAR"/>
    <property type="match status" value="1"/>
</dbReference>
<sequence>MASRTSSKRRFRVSKQKPTKPKIPTQASGSSSSPVYFWRDTDPLTGYLSQWYPCAFTDDEDPSIVYRTAEHYMMYHKALLFSDTAVAQEIMAGGKHPRKVKELGRKVANFDEETWNARREEIVRKGNLLKFTRPANPGDGKWTVAAAGGKNLRELLLETGDRVIVEASPYDKIWGIGFVEEEAEGARERWGLNLLGKALIEVRAELRGQEKKGGDAEE</sequence>
<evidence type="ECO:0000259" key="2">
    <source>
        <dbReference type="Pfam" id="PF08719"/>
    </source>
</evidence>
<dbReference type="SUPFAM" id="SSF143990">
    <property type="entry name" value="YbiA-like"/>
    <property type="match status" value="1"/>
</dbReference>
<feature type="compositionally biased region" description="Basic residues" evidence="1">
    <location>
        <begin position="1"/>
        <end position="20"/>
    </location>
</feature>
<dbReference type="EMBL" id="JAZGUE010000001">
    <property type="protein sequence ID" value="KAL2270870.1"/>
    <property type="molecule type" value="Genomic_DNA"/>
</dbReference>
<evidence type="ECO:0000256" key="1">
    <source>
        <dbReference type="SAM" id="MobiDB-lite"/>
    </source>
</evidence>
<dbReference type="NCBIfam" id="TIGR02464">
    <property type="entry name" value="ribofla_fusion"/>
    <property type="match status" value="1"/>
</dbReference>
<evidence type="ECO:0000313" key="3">
    <source>
        <dbReference type="EMBL" id="KAL2270870.1"/>
    </source>
</evidence>
<keyword evidence="4" id="KW-1185">Reference proteome</keyword>
<comment type="caution">
    <text evidence="3">The sequence shown here is derived from an EMBL/GenBank/DDBJ whole genome shotgun (WGS) entry which is preliminary data.</text>
</comment>